<reference evidence="10 11" key="1">
    <citation type="submission" date="2020-07" db="EMBL/GenBank/DDBJ databases">
        <title>Halophilic bacteria isolated from french cheeses.</title>
        <authorList>
            <person name="Kothe C.I."/>
            <person name="Farah-Kraiem B."/>
            <person name="Renault P."/>
            <person name="Dridi B."/>
        </authorList>
    </citation>
    <scope>NUCLEOTIDE SEQUENCE [LARGE SCALE GENOMIC DNA]</scope>
    <source>
        <strain evidence="10 11">FME1</strain>
    </source>
</reference>
<sequence>MNEMQPLKRWALGTALCLTLTHSALGINSAYADSAPLQQALAQQLITAEEQHLPIAEFYQLRDGQPVWQAVLTVESLVAALNGLESDGLAPMDYHADTLLNEFHRSQTLGVSAQAAFDIKATQSLLLALDHVERGKVDPRDVEPHWDAPRAARGYSLLRVVHAIEDNKLEDAIALARPSSAEYQQLRDALKQHYQLADLSSTPYLAAREESLRPGDETDDVVVLRQRLALWGDTDLLVADSGAYPLIGVKGTATNRRLFDASLETAVRRFQRRHLLQADGVVGEQTRLALNTSVATRIDQLRVNLERARWIRPMQFAEPRVWVDIAGYRMHYVRPNGQQWDARVVVGSPSRETPIIHSAISHLTINPSWTIPPTIMREDVLPRVRADIGYLARQNIQVISPAGVPLIAEEIDWQRPGGVMLRQVAGVGNPLGRVVVRFPNNDMIYLHDTPARGLFQRDQRALSSGCIRVEGVAELAQMLLQDTGSRYQMSSLLSGGSDRNVSLTQRIPVALHYLTAWPNEQGEVEFRPDIYRRDATLLTALQRALPSS</sequence>
<dbReference type="InterPro" id="IPR045380">
    <property type="entry name" value="LD_TPept_scaffold_dom"/>
</dbReference>
<dbReference type="InterPro" id="IPR038063">
    <property type="entry name" value="Transpep_catalytic_dom"/>
</dbReference>
<evidence type="ECO:0000256" key="3">
    <source>
        <dbReference type="ARBA" id="ARBA00022679"/>
    </source>
</evidence>
<dbReference type="EMBL" id="RRZD01000004">
    <property type="protein sequence ID" value="MBE0399671.1"/>
    <property type="molecule type" value="Genomic_DNA"/>
</dbReference>
<dbReference type="InterPro" id="IPR036365">
    <property type="entry name" value="PGBD-like_sf"/>
</dbReference>
<evidence type="ECO:0000259" key="9">
    <source>
        <dbReference type="PROSITE" id="PS52029"/>
    </source>
</evidence>
<evidence type="ECO:0000256" key="7">
    <source>
        <dbReference type="PROSITE-ProRule" id="PRU01373"/>
    </source>
</evidence>
<comment type="pathway">
    <text evidence="1 7">Cell wall biogenesis; peptidoglycan biosynthesis.</text>
</comment>
<keyword evidence="4 7" id="KW-0133">Cell shape</keyword>
<keyword evidence="3" id="KW-0808">Transferase</keyword>
<keyword evidence="5 7" id="KW-0573">Peptidoglycan synthesis</keyword>
<dbReference type="Gene3D" id="2.40.440.10">
    <property type="entry name" value="L,D-transpeptidase catalytic domain-like"/>
    <property type="match status" value="1"/>
</dbReference>
<feature type="signal peptide" evidence="8">
    <location>
        <begin position="1"/>
        <end position="32"/>
    </location>
</feature>
<proteinExistence type="inferred from homology"/>
<dbReference type="SUPFAM" id="SSF141523">
    <property type="entry name" value="L,D-transpeptidase catalytic domain-like"/>
    <property type="match status" value="1"/>
</dbReference>
<keyword evidence="6 7" id="KW-0961">Cell wall biogenesis/degradation</keyword>
<dbReference type="PANTHER" id="PTHR41533">
    <property type="entry name" value="L,D-TRANSPEPTIDASE HI_1667-RELATED"/>
    <property type="match status" value="1"/>
</dbReference>
<keyword evidence="8" id="KW-0732">Signal</keyword>
<feature type="active site" description="Nucleophile" evidence="7">
    <location>
        <position position="466"/>
    </location>
</feature>
<dbReference type="SUPFAM" id="SSF47090">
    <property type="entry name" value="PGBD-like"/>
    <property type="match status" value="1"/>
</dbReference>
<evidence type="ECO:0000256" key="8">
    <source>
        <dbReference type="SAM" id="SignalP"/>
    </source>
</evidence>
<evidence type="ECO:0000256" key="2">
    <source>
        <dbReference type="ARBA" id="ARBA00005992"/>
    </source>
</evidence>
<comment type="similarity">
    <text evidence="2">Belongs to the YkuD family.</text>
</comment>
<name>A0ABR9EZS7_9GAMM</name>
<organism evidence="10 11">
    <name type="scientific">Halomonas casei</name>
    <dbReference type="NCBI Taxonomy" id="2742613"/>
    <lineage>
        <taxon>Bacteria</taxon>
        <taxon>Pseudomonadati</taxon>
        <taxon>Pseudomonadota</taxon>
        <taxon>Gammaproteobacteria</taxon>
        <taxon>Oceanospirillales</taxon>
        <taxon>Halomonadaceae</taxon>
        <taxon>Halomonas</taxon>
    </lineage>
</organism>
<feature type="domain" description="L,D-TPase catalytic" evidence="9">
    <location>
        <begin position="319"/>
        <end position="490"/>
    </location>
</feature>
<dbReference type="InterPro" id="IPR002477">
    <property type="entry name" value="Peptidoglycan-bd-like"/>
</dbReference>
<evidence type="ECO:0000256" key="1">
    <source>
        <dbReference type="ARBA" id="ARBA00004752"/>
    </source>
</evidence>
<evidence type="ECO:0000256" key="5">
    <source>
        <dbReference type="ARBA" id="ARBA00022984"/>
    </source>
</evidence>
<dbReference type="Pfam" id="PF03734">
    <property type="entry name" value="YkuD"/>
    <property type="match status" value="1"/>
</dbReference>
<dbReference type="InterPro" id="IPR052905">
    <property type="entry name" value="LD-transpeptidase_YkuD-like"/>
</dbReference>
<evidence type="ECO:0000256" key="6">
    <source>
        <dbReference type="ARBA" id="ARBA00023316"/>
    </source>
</evidence>
<dbReference type="Pfam" id="PF01471">
    <property type="entry name" value="PG_binding_1"/>
    <property type="match status" value="1"/>
</dbReference>
<gene>
    <name evidence="10" type="ORF">EI168_06045</name>
</gene>
<dbReference type="PANTHER" id="PTHR41533:SF1">
    <property type="entry name" value="L,D-TRANSPEPTIDASE YCBB-RELATED"/>
    <property type="match status" value="1"/>
</dbReference>
<dbReference type="CDD" id="cd16913">
    <property type="entry name" value="YkuD_like"/>
    <property type="match status" value="1"/>
</dbReference>
<dbReference type="RefSeq" id="WP_096281731.1">
    <property type="nucleotide sequence ID" value="NZ_CBCSBM010000014.1"/>
</dbReference>
<feature type="chain" id="PRO_5045951273" evidence="8">
    <location>
        <begin position="33"/>
        <end position="548"/>
    </location>
</feature>
<dbReference type="InterPro" id="IPR036366">
    <property type="entry name" value="PGBDSf"/>
</dbReference>
<keyword evidence="11" id="KW-1185">Reference proteome</keyword>
<accession>A0ABR9EZS7</accession>
<evidence type="ECO:0000256" key="4">
    <source>
        <dbReference type="ARBA" id="ARBA00022960"/>
    </source>
</evidence>
<comment type="caution">
    <text evidence="10">The sequence shown here is derived from an EMBL/GenBank/DDBJ whole genome shotgun (WGS) entry which is preliminary data.</text>
</comment>
<protein>
    <submittedName>
        <fullName evidence="10">L,D-transpeptidase family protein</fullName>
    </submittedName>
</protein>
<dbReference type="Pfam" id="PF20142">
    <property type="entry name" value="Scaffold"/>
    <property type="match status" value="1"/>
</dbReference>
<evidence type="ECO:0000313" key="10">
    <source>
        <dbReference type="EMBL" id="MBE0399671.1"/>
    </source>
</evidence>
<dbReference type="PROSITE" id="PS52029">
    <property type="entry name" value="LD_TPASE"/>
    <property type="match status" value="1"/>
</dbReference>
<feature type="active site" description="Proton donor/acceptor" evidence="7">
    <location>
        <position position="447"/>
    </location>
</feature>
<evidence type="ECO:0000313" key="11">
    <source>
        <dbReference type="Proteomes" id="UP001645039"/>
    </source>
</evidence>
<dbReference type="Proteomes" id="UP001645039">
    <property type="component" value="Unassembled WGS sequence"/>
</dbReference>
<dbReference type="Gene3D" id="1.10.101.10">
    <property type="entry name" value="PGBD-like superfamily/PGBD"/>
    <property type="match status" value="1"/>
</dbReference>
<dbReference type="InterPro" id="IPR005490">
    <property type="entry name" value="LD_TPept_cat_dom"/>
</dbReference>